<dbReference type="PROSITE" id="PS50404">
    <property type="entry name" value="GST_NTER"/>
    <property type="match status" value="1"/>
</dbReference>
<accession>A0A6B2R4H9</accession>
<dbReference type="PANTHER" id="PTHR43968">
    <property type="match status" value="1"/>
</dbReference>
<proteinExistence type="predicted"/>
<dbReference type="InterPro" id="IPR050983">
    <property type="entry name" value="GST_Omega/HSP26"/>
</dbReference>
<organism evidence="2">
    <name type="scientific">Sheuella amnicola</name>
    <dbReference type="NCBI Taxonomy" id="2707330"/>
    <lineage>
        <taxon>Bacteria</taxon>
        <taxon>Pseudomonadati</taxon>
        <taxon>Pseudomonadota</taxon>
        <taxon>Betaproteobacteria</taxon>
        <taxon>Burkholderiales</taxon>
        <taxon>Alcaligenaceae</taxon>
        <taxon>Sheuella</taxon>
    </lineage>
</organism>
<dbReference type="Pfam" id="PF13409">
    <property type="entry name" value="GST_N_2"/>
    <property type="match status" value="1"/>
</dbReference>
<dbReference type="Pfam" id="PF13410">
    <property type="entry name" value="GST_C_2"/>
    <property type="match status" value="1"/>
</dbReference>
<feature type="domain" description="GST N-terminal" evidence="1">
    <location>
        <begin position="1"/>
        <end position="80"/>
    </location>
</feature>
<dbReference type="SUPFAM" id="SSF52833">
    <property type="entry name" value="Thioredoxin-like"/>
    <property type="match status" value="1"/>
</dbReference>
<dbReference type="RefSeq" id="WP_163651622.1">
    <property type="nucleotide sequence ID" value="NZ_JAAGRN010000002.1"/>
</dbReference>
<dbReference type="InterPro" id="IPR004045">
    <property type="entry name" value="Glutathione_S-Trfase_N"/>
</dbReference>
<reference evidence="2" key="1">
    <citation type="submission" date="2020-02" db="EMBL/GenBank/DDBJ databases">
        <authorList>
            <person name="Chen W.-M."/>
        </authorList>
    </citation>
    <scope>NUCLEOTIDE SEQUENCE</scope>
    <source>
        <strain evidence="2">NBD-18</strain>
    </source>
</reference>
<dbReference type="EMBL" id="JAAGRN010000002">
    <property type="protein sequence ID" value="NDY82315.1"/>
    <property type="molecule type" value="Genomic_DNA"/>
</dbReference>
<dbReference type="GO" id="GO:0005737">
    <property type="term" value="C:cytoplasm"/>
    <property type="evidence" value="ECO:0007669"/>
    <property type="project" value="TreeGrafter"/>
</dbReference>
<dbReference type="Gene3D" id="1.20.1050.10">
    <property type="match status" value="1"/>
</dbReference>
<sequence>MQLYITTGSPYARIVRVVVLEKGLTDRVEILQAKTRQTGSPYYDINPSGRVPYLIRDDGVGLEDSALICAYLDQLDNNPVFAFPADQVWEARRLEALVRSMLDGLAVLVREKRRPLNEQSPTIVLHETDRAKRMLDLWETEIGQPIFNGPLNMVQIVMVCTLGFAGLLSDFDWRAGHPKLAKWFDELSKRPSFASTAP</sequence>
<dbReference type="PANTHER" id="PTHR43968:SF6">
    <property type="entry name" value="GLUTATHIONE S-TRANSFERASE OMEGA"/>
    <property type="match status" value="1"/>
</dbReference>
<gene>
    <name evidence="2" type="ORF">G3I67_03620</name>
</gene>
<dbReference type="AlphaFoldDB" id="A0A6B2R4H9"/>
<dbReference type="InterPro" id="IPR036282">
    <property type="entry name" value="Glutathione-S-Trfase_C_sf"/>
</dbReference>
<protein>
    <recommendedName>
        <fullName evidence="1">GST N-terminal domain-containing protein</fullName>
    </recommendedName>
</protein>
<evidence type="ECO:0000313" key="2">
    <source>
        <dbReference type="EMBL" id="NDY82315.1"/>
    </source>
</evidence>
<evidence type="ECO:0000259" key="1">
    <source>
        <dbReference type="PROSITE" id="PS50404"/>
    </source>
</evidence>
<comment type="caution">
    <text evidence="2">The sequence shown here is derived from an EMBL/GenBank/DDBJ whole genome shotgun (WGS) entry which is preliminary data.</text>
</comment>
<dbReference type="SUPFAM" id="SSF47616">
    <property type="entry name" value="GST C-terminal domain-like"/>
    <property type="match status" value="1"/>
</dbReference>
<dbReference type="Gene3D" id="3.40.30.10">
    <property type="entry name" value="Glutaredoxin"/>
    <property type="match status" value="1"/>
</dbReference>
<name>A0A6B2R4H9_9BURK</name>
<dbReference type="InterPro" id="IPR036249">
    <property type="entry name" value="Thioredoxin-like_sf"/>
</dbReference>